<name>A0A3E0HQQ7_9FLAO</name>
<dbReference type="EMBL" id="QUNS01000005">
    <property type="protein sequence ID" value="REH48754.1"/>
    <property type="molecule type" value="Genomic_DNA"/>
</dbReference>
<keyword evidence="5" id="KW-1185">Reference proteome</keyword>
<dbReference type="PROSITE" id="PS50977">
    <property type="entry name" value="HTH_TETR_2"/>
    <property type="match status" value="1"/>
</dbReference>
<dbReference type="OrthoDB" id="5507265at2"/>
<evidence type="ECO:0000256" key="1">
    <source>
        <dbReference type="ARBA" id="ARBA00023125"/>
    </source>
</evidence>
<evidence type="ECO:0000256" key="2">
    <source>
        <dbReference type="PROSITE-ProRule" id="PRU00335"/>
    </source>
</evidence>
<reference evidence="4 5" key="1">
    <citation type="submission" date="2018-08" db="EMBL/GenBank/DDBJ databases">
        <title>Genomic Encyclopedia of Type Strains, Phase IV (KMG-IV): sequencing the most valuable type-strain genomes for metagenomic binning, comparative biology and taxonomic classification.</title>
        <authorList>
            <person name="Goeker M."/>
        </authorList>
    </citation>
    <scope>NUCLEOTIDE SEQUENCE [LARGE SCALE GENOMIC DNA]</scope>
    <source>
        <strain evidence="4 5">DSM 18841</strain>
    </source>
</reference>
<evidence type="ECO:0000259" key="3">
    <source>
        <dbReference type="PROSITE" id="PS50977"/>
    </source>
</evidence>
<dbReference type="RefSeq" id="WP_115901303.1">
    <property type="nucleotide sequence ID" value="NZ_QUNS01000005.1"/>
</dbReference>
<feature type="domain" description="HTH tetR-type" evidence="3">
    <location>
        <begin position="15"/>
        <end position="75"/>
    </location>
</feature>
<evidence type="ECO:0000313" key="5">
    <source>
        <dbReference type="Proteomes" id="UP000256884"/>
    </source>
</evidence>
<dbReference type="Gene3D" id="1.10.357.10">
    <property type="entry name" value="Tetracycline Repressor, domain 2"/>
    <property type="match status" value="1"/>
</dbReference>
<organism evidence="4 5">
    <name type="scientific">Tenacibaculum gallaicum</name>
    <dbReference type="NCBI Taxonomy" id="561505"/>
    <lineage>
        <taxon>Bacteria</taxon>
        <taxon>Pseudomonadati</taxon>
        <taxon>Bacteroidota</taxon>
        <taxon>Flavobacteriia</taxon>
        <taxon>Flavobacteriales</taxon>
        <taxon>Flavobacteriaceae</taxon>
        <taxon>Tenacibaculum</taxon>
    </lineage>
</organism>
<sequence>MTSKSLGRPTNDKLILSKDDILKEALKILDEHGENGLSFRKLANVFGVTAMALKHHVGSRQNFIKSLVEIVYKNVNEITITNNSKDVIRTLLGNYCKCVFKHPNVSRLLLTDHSLINKELIDLTNSIRQHAILLVNDETEGILFADVIVDYTHGFALAAASQNEKTDLGVLTIEDFYKGIDWILGRI</sequence>
<dbReference type="GO" id="GO:0003677">
    <property type="term" value="F:DNA binding"/>
    <property type="evidence" value="ECO:0007669"/>
    <property type="project" value="UniProtKB-UniRule"/>
</dbReference>
<dbReference type="Proteomes" id="UP000256884">
    <property type="component" value="Unassembled WGS sequence"/>
</dbReference>
<dbReference type="InterPro" id="IPR009057">
    <property type="entry name" value="Homeodomain-like_sf"/>
</dbReference>
<gene>
    <name evidence="4" type="ORF">C7448_10530</name>
</gene>
<keyword evidence="1 2" id="KW-0238">DNA-binding</keyword>
<feature type="DNA-binding region" description="H-T-H motif" evidence="2">
    <location>
        <begin position="38"/>
        <end position="57"/>
    </location>
</feature>
<proteinExistence type="predicted"/>
<comment type="caution">
    <text evidence="4">The sequence shown here is derived from an EMBL/GenBank/DDBJ whole genome shotgun (WGS) entry which is preliminary data.</text>
</comment>
<dbReference type="AlphaFoldDB" id="A0A3E0HQQ7"/>
<dbReference type="InterPro" id="IPR001647">
    <property type="entry name" value="HTH_TetR"/>
</dbReference>
<evidence type="ECO:0000313" key="4">
    <source>
        <dbReference type="EMBL" id="REH48754.1"/>
    </source>
</evidence>
<protein>
    <submittedName>
        <fullName evidence="4">TetR family transcriptional regulator</fullName>
    </submittedName>
</protein>
<accession>A0A3E0HQQ7</accession>
<dbReference type="SUPFAM" id="SSF46689">
    <property type="entry name" value="Homeodomain-like"/>
    <property type="match status" value="1"/>
</dbReference>